<keyword evidence="9" id="KW-0807">Transducer</keyword>
<evidence type="ECO:0000256" key="6">
    <source>
        <dbReference type="ARBA" id="ARBA00023040"/>
    </source>
</evidence>
<evidence type="ECO:0000259" key="11">
    <source>
        <dbReference type="PROSITE" id="PS50262"/>
    </source>
</evidence>
<organism evidence="12 13">
    <name type="scientific">Halocaridina rubra</name>
    <name type="common">Hawaiian red shrimp</name>
    <dbReference type="NCBI Taxonomy" id="373956"/>
    <lineage>
        <taxon>Eukaryota</taxon>
        <taxon>Metazoa</taxon>
        <taxon>Ecdysozoa</taxon>
        <taxon>Arthropoda</taxon>
        <taxon>Crustacea</taxon>
        <taxon>Multicrustacea</taxon>
        <taxon>Malacostraca</taxon>
        <taxon>Eumalacostraca</taxon>
        <taxon>Eucarida</taxon>
        <taxon>Decapoda</taxon>
        <taxon>Pleocyemata</taxon>
        <taxon>Caridea</taxon>
        <taxon>Atyoidea</taxon>
        <taxon>Atyidae</taxon>
        <taxon>Halocaridina</taxon>
    </lineage>
</organism>
<evidence type="ECO:0000256" key="8">
    <source>
        <dbReference type="ARBA" id="ARBA00023170"/>
    </source>
</evidence>
<feature type="transmembrane region" description="Helical" evidence="10">
    <location>
        <begin position="287"/>
        <end position="306"/>
    </location>
</feature>
<dbReference type="GO" id="GO:0005886">
    <property type="term" value="C:plasma membrane"/>
    <property type="evidence" value="ECO:0007669"/>
    <property type="project" value="UniProtKB-SubCell"/>
</dbReference>
<dbReference type="Pfam" id="PF00001">
    <property type="entry name" value="7tm_1"/>
    <property type="match status" value="1"/>
</dbReference>
<evidence type="ECO:0000256" key="10">
    <source>
        <dbReference type="SAM" id="Phobius"/>
    </source>
</evidence>
<feature type="transmembrane region" description="Helical" evidence="10">
    <location>
        <begin position="71"/>
        <end position="99"/>
    </location>
</feature>
<dbReference type="Proteomes" id="UP001381693">
    <property type="component" value="Unassembled WGS sequence"/>
</dbReference>
<evidence type="ECO:0000256" key="5">
    <source>
        <dbReference type="ARBA" id="ARBA00022989"/>
    </source>
</evidence>
<feature type="transmembrane region" description="Helical" evidence="10">
    <location>
        <begin position="156"/>
        <end position="181"/>
    </location>
</feature>
<feature type="transmembrane region" description="Helical" evidence="10">
    <location>
        <begin position="233"/>
        <end position="257"/>
    </location>
</feature>
<dbReference type="EMBL" id="JAXCGZ010000625">
    <property type="protein sequence ID" value="KAK7085726.1"/>
    <property type="molecule type" value="Genomic_DNA"/>
</dbReference>
<evidence type="ECO:0000256" key="2">
    <source>
        <dbReference type="ARBA" id="ARBA00010663"/>
    </source>
</evidence>
<keyword evidence="13" id="KW-1185">Reference proteome</keyword>
<evidence type="ECO:0000313" key="12">
    <source>
        <dbReference type="EMBL" id="KAK7085726.1"/>
    </source>
</evidence>
<reference evidence="12 13" key="1">
    <citation type="submission" date="2023-11" db="EMBL/GenBank/DDBJ databases">
        <title>Halocaridina rubra genome assembly.</title>
        <authorList>
            <person name="Smith C."/>
        </authorList>
    </citation>
    <scope>NUCLEOTIDE SEQUENCE [LARGE SCALE GENOMIC DNA]</scope>
    <source>
        <strain evidence="12">EP-1</strain>
        <tissue evidence="12">Whole</tissue>
    </source>
</reference>
<keyword evidence="8" id="KW-0675">Receptor</keyword>
<evidence type="ECO:0000256" key="3">
    <source>
        <dbReference type="ARBA" id="ARBA00022475"/>
    </source>
</evidence>
<keyword evidence="7 10" id="KW-0472">Membrane</keyword>
<dbReference type="SUPFAM" id="SSF81321">
    <property type="entry name" value="Family A G protein-coupled receptor-like"/>
    <property type="match status" value="1"/>
</dbReference>
<evidence type="ECO:0000256" key="9">
    <source>
        <dbReference type="ARBA" id="ARBA00023224"/>
    </source>
</evidence>
<sequence length="397" mass="45723">MASSKKQKPVKTFVMQISVIYNPFRAENAENETCTEQSAVNILGEMLNDTPERRDRNCSDFVACSGVPQTWALYFGTAFTGLTSLVGVTVNAIALVLVLHTVIHREKQRRRKVTAQKVFVLNLIVVDLLYCAVAMPFFFVTYITAEEPLGCTVGAFIRYVLNVAEFSFLSIIAFEKCYGILKASRHLFTLHQAIYFCVVYWIICISLQIFNAYKLGFGFNTCMFRCDILDMRMGRVLVFVLEGMLPMSLLIASYWMVLLHVLQHRRKQPVTCSTHEQRKVSRRTGRAVRSLFQHMYLVTVLPATLYNILDVYGKQRELGILCYCPLWMLFIINPMTFVFSDKQNKKTFQYFYHRLTKRKSAGDKSPRRNTFLFTVSSAGYHSSRDTKREDNICNNDV</sequence>
<keyword evidence="4 10" id="KW-0812">Transmembrane</keyword>
<evidence type="ECO:0000256" key="7">
    <source>
        <dbReference type="ARBA" id="ARBA00023136"/>
    </source>
</evidence>
<feature type="transmembrane region" description="Helical" evidence="10">
    <location>
        <begin position="193"/>
        <end position="213"/>
    </location>
</feature>
<comment type="similarity">
    <text evidence="2">Belongs to the G-protein coupled receptor 1 family.</text>
</comment>
<gene>
    <name evidence="12" type="ORF">SK128_028271</name>
</gene>
<name>A0AAN8XK52_HALRR</name>
<keyword evidence="5 10" id="KW-1133">Transmembrane helix</keyword>
<keyword evidence="6" id="KW-0297">G-protein coupled receptor</keyword>
<accession>A0AAN8XK52</accession>
<dbReference type="GO" id="GO:0004930">
    <property type="term" value="F:G protein-coupled receptor activity"/>
    <property type="evidence" value="ECO:0007669"/>
    <property type="project" value="UniProtKB-KW"/>
</dbReference>
<dbReference type="PROSITE" id="PS50262">
    <property type="entry name" value="G_PROTEIN_RECEP_F1_2"/>
    <property type="match status" value="1"/>
</dbReference>
<evidence type="ECO:0000256" key="1">
    <source>
        <dbReference type="ARBA" id="ARBA00004651"/>
    </source>
</evidence>
<dbReference type="InterPro" id="IPR017452">
    <property type="entry name" value="GPCR_Rhodpsn_7TM"/>
</dbReference>
<feature type="transmembrane region" description="Helical" evidence="10">
    <location>
        <begin position="119"/>
        <end position="144"/>
    </location>
</feature>
<dbReference type="AlphaFoldDB" id="A0AAN8XK52"/>
<dbReference type="PRINTS" id="PR00237">
    <property type="entry name" value="GPCRRHODOPSN"/>
</dbReference>
<dbReference type="CDD" id="cd00637">
    <property type="entry name" value="7tm_classA_rhodopsin-like"/>
    <property type="match status" value="1"/>
</dbReference>
<protein>
    <recommendedName>
        <fullName evidence="11">G-protein coupled receptors family 1 profile domain-containing protein</fullName>
    </recommendedName>
</protein>
<dbReference type="PANTHER" id="PTHR24228:SF59">
    <property type="entry name" value="NEUROPEPTIDE RECEPTOR 15"/>
    <property type="match status" value="1"/>
</dbReference>
<keyword evidence="3" id="KW-1003">Cell membrane</keyword>
<comment type="caution">
    <text evidence="12">The sequence shown here is derived from an EMBL/GenBank/DDBJ whole genome shotgun (WGS) entry which is preliminary data.</text>
</comment>
<proteinExistence type="inferred from homology"/>
<feature type="transmembrane region" description="Helical" evidence="10">
    <location>
        <begin position="318"/>
        <end position="339"/>
    </location>
</feature>
<comment type="subcellular location">
    <subcellularLocation>
        <location evidence="1">Cell membrane</location>
        <topology evidence="1">Multi-pass membrane protein</topology>
    </subcellularLocation>
</comment>
<feature type="domain" description="G-protein coupled receptors family 1 profile" evidence="11">
    <location>
        <begin position="94"/>
        <end position="337"/>
    </location>
</feature>
<dbReference type="PANTHER" id="PTHR24228">
    <property type="entry name" value="B2 BRADYKININ RECEPTOR/ANGIOTENSIN II RECEPTOR"/>
    <property type="match status" value="1"/>
</dbReference>
<evidence type="ECO:0000256" key="4">
    <source>
        <dbReference type="ARBA" id="ARBA00022692"/>
    </source>
</evidence>
<dbReference type="Gene3D" id="1.20.1070.10">
    <property type="entry name" value="Rhodopsin 7-helix transmembrane proteins"/>
    <property type="match status" value="1"/>
</dbReference>
<dbReference type="InterPro" id="IPR000276">
    <property type="entry name" value="GPCR_Rhodpsn"/>
</dbReference>
<evidence type="ECO:0000313" key="13">
    <source>
        <dbReference type="Proteomes" id="UP001381693"/>
    </source>
</evidence>